<feature type="domain" description="FAD dependent oxidoreductase" evidence="2">
    <location>
        <begin position="31"/>
        <end position="382"/>
    </location>
</feature>
<evidence type="ECO:0000256" key="1">
    <source>
        <dbReference type="ARBA" id="ARBA00023002"/>
    </source>
</evidence>
<accession>A0A4R3LZ79</accession>
<keyword evidence="1" id="KW-0560">Oxidoreductase</keyword>
<dbReference type="RefSeq" id="WP_132031262.1">
    <property type="nucleotide sequence ID" value="NZ_SMAI01000005.1"/>
</dbReference>
<organism evidence="3 4">
    <name type="scientific">Aquabacter spiritensis</name>
    <dbReference type="NCBI Taxonomy" id="933073"/>
    <lineage>
        <taxon>Bacteria</taxon>
        <taxon>Pseudomonadati</taxon>
        <taxon>Pseudomonadota</taxon>
        <taxon>Alphaproteobacteria</taxon>
        <taxon>Hyphomicrobiales</taxon>
        <taxon>Xanthobacteraceae</taxon>
        <taxon>Aquabacter</taxon>
    </lineage>
</organism>
<dbReference type="OrthoDB" id="9806601at2"/>
<dbReference type="SUPFAM" id="SSF51905">
    <property type="entry name" value="FAD/NAD(P)-binding domain"/>
    <property type="match status" value="1"/>
</dbReference>
<dbReference type="InterPro" id="IPR006076">
    <property type="entry name" value="FAD-dep_OxRdtase"/>
</dbReference>
<dbReference type="PANTHER" id="PTHR13847">
    <property type="entry name" value="SARCOSINE DEHYDROGENASE-RELATED"/>
    <property type="match status" value="1"/>
</dbReference>
<dbReference type="Gene3D" id="3.30.9.10">
    <property type="entry name" value="D-Amino Acid Oxidase, subunit A, domain 2"/>
    <property type="match status" value="1"/>
</dbReference>
<dbReference type="PANTHER" id="PTHR13847:SF281">
    <property type="entry name" value="FAD DEPENDENT OXIDOREDUCTASE DOMAIN-CONTAINING PROTEIN"/>
    <property type="match status" value="1"/>
</dbReference>
<evidence type="ECO:0000259" key="2">
    <source>
        <dbReference type="Pfam" id="PF01266"/>
    </source>
</evidence>
<dbReference type="GO" id="GO:0016491">
    <property type="term" value="F:oxidoreductase activity"/>
    <property type="evidence" value="ECO:0007669"/>
    <property type="project" value="UniProtKB-KW"/>
</dbReference>
<evidence type="ECO:0000313" key="3">
    <source>
        <dbReference type="EMBL" id="TCT05189.1"/>
    </source>
</evidence>
<dbReference type="AlphaFoldDB" id="A0A4R3LZ79"/>
<comment type="caution">
    <text evidence="3">The sequence shown here is derived from an EMBL/GenBank/DDBJ whole genome shotgun (WGS) entry which is preliminary data.</text>
</comment>
<keyword evidence="4" id="KW-1185">Reference proteome</keyword>
<proteinExistence type="predicted"/>
<dbReference type="GO" id="GO:0005737">
    <property type="term" value="C:cytoplasm"/>
    <property type="evidence" value="ECO:0007669"/>
    <property type="project" value="TreeGrafter"/>
</dbReference>
<dbReference type="InterPro" id="IPR036188">
    <property type="entry name" value="FAD/NAD-bd_sf"/>
</dbReference>
<name>A0A4R3LZ79_9HYPH</name>
<evidence type="ECO:0000313" key="4">
    <source>
        <dbReference type="Proteomes" id="UP000294664"/>
    </source>
</evidence>
<reference evidence="3 4" key="1">
    <citation type="submission" date="2019-03" db="EMBL/GenBank/DDBJ databases">
        <title>Genomic Encyclopedia of Type Strains, Phase IV (KMG-IV): sequencing the most valuable type-strain genomes for metagenomic binning, comparative biology and taxonomic classification.</title>
        <authorList>
            <person name="Goeker M."/>
        </authorList>
    </citation>
    <scope>NUCLEOTIDE SEQUENCE [LARGE SCALE GENOMIC DNA]</scope>
    <source>
        <strain evidence="3 4">DSM 9035</strain>
    </source>
</reference>
<protein>
    <submittedName>
        <fullName evidence="3">Gamma-glutamylputrescine oxidase</fullName>
    </submittedName>
</protein>
<sequence>MSRTGHPESWYAATAESLPAQPPLRGAVTADVAIVGAGFTGLSAALHLAEAGLKVVVLEAGRIGGGASGRNGGQIHSGQRRDQNFLEQAVGRDDARTLWTLAEEAKALVADLIARHAIACDYRPGLIIADHKARYVAQTHAYARHLADTYGYDQIEPLDRAQIQALVGAPSYYGGALDKGAGHLHPLNFALGLARAAMAAGATFHEGTRAVGYEDSHGLHIDTAEGGRVDAQFLLLCGNGLMDGLDRTVDEHVMAINNYIAVTEPLGARARGLIANGAAVADSRFVVNYFRLTPDDRLLFGGGESYRRGLRADVPGFVKPFLLRIFPQLADVRLDYGWGGTLGITMTRLPFVRRLSDHVLVAAGYSGQGVAIAPLYGKILAEAIAGQIGRMDVLERLPVPRFFGGTALRYPLLVAGLTYYALRDRI</sequence>
<dbReference type="EMBL" id="SMAI01000005">
    <property type="protein sequence ID" value="TCT05189.1"/>
    <property type="molecule type" value="Genomic_DNA"/>
</dbReference>
<gene>
    <name evidence="3" type="ORF">EDC64_105220</name>
</gene>
<dbReference type="Proteomes" id="UP000294664">
    <property type="component" value="Unassembled WGS sequence"/>
</dbReference>
<dbReference type="Gene3D" id="3.50.50.60">
    <property type="entry name" value="FAD/NAD(P)-binding domain"/>
    <property type="match status" value="1"/>
</dbReference>
<dbReference type="Pfam" id="PF01266">
    <property type="entry name" value="DAO"/>
    <property type="match status" value="1"/>
</dbReference>